<dbReference type="InParanoid" id="A0A0C2XH11"/>
<gene>
    <name evidence="1" type="ORF">M378DRAFT_157822</name>
</gene>
<dbReference type="EMBL" id="KN818227">
    <property type="protein sequence ID" value="KIL68721.1"/>
    <property type="molecule type" value="Genomic_DNA"/>
</dbReference>
<proteinExistence type="predicted"/>
<dbReference type="AlphaFoldDB" id="A0A0C2XH11"/>
<protein>
    <submittedName>
        <fullName evidence="1">Uncharacterized protein</fullName>
    </submittedName>
</protein>
<accession>A0A0C2XH11</accession>
<sequence>MTIVDGADIRFYPFRIHRASCIVFKTAYLLLDRILHTQGYNAFHRRPLINSSATRCETPIICRTG</sequence>
<dbReference type="HOGENOM" id="CLU_2849231_0_0_1"/>
<reference evidence="1 2" key="1">
    <citation type="submission" date="2014-04" db="EMBL/GenBank/DDBJ databases">
        <title>Evolutionary Origins and Diversification of the Mycorrhizal Mutualists.</title>
        <authorList>
            <consortium name="DOE Joint Genome Institute"/>
            <consortium name="Mycorrhizal Genomics Consortium"/>
            <person name="Kohler A."/>
            <person name="Kuo A."/>
            <person name="Nagy L.G."/>
            <person name="Floudas D."/>
            <person name="Copeland A."/>
            <person name="Barry K.W."/>
            <person name="Cichocki N."/>
            <person name="Veneault-Fourrey C."/>
            <person name="LaButti K."/>
            <person name="Lindquist E.A."/>
            <person name="Lipzen A."/>
            <person name="Lundell T."/>
            <person name="Morin E."/>
            <person name="Murat C."/>
            <person name="Riley R."/>
            <person name="Ohm R."/>
            <person name="Sun H."/>
            <person name="Tunlid A."/>
            <person name="Henrissat B."/>
            <person name="Grigoriev I.V."/>
            <person name="Hibbett D.S."/>
            <person name="Martin F."/>
        </authorList>
    </citation>
    <scope>NUCLEOTIDE SEQUENCE [LARGE SCALE GENOMIC DNA]</scope>
    <source>
        <strain evidence="1 2">Koide BX008</strain>
    </source>
</reference>
<evidence type="ECO:0000313" key="1">
    <source>
        <dbReference type="EMBL" id="KIL68721.1"/>
    </source>
</evidence>
<evidence type="ECO:0000313" key="2">
    <source>
        <dbReference type="Proteomes" id="UP000054549"/>
    </source>
</evidence>
<keyword evidence="2" id="KW-1185">Reference proteome</keyword>
<name>A0A0C2XH11_AMAMK</name>
<dbReference type="Proteomes" id="UP000054549">
    <property type="component" value="Unassembled WGS sequence"/>
</dbReference>
<organism evidence="1 2">
    <name type="scientific">Amanita muscaria (strain Koide BX008)</name>
    <dbReference type="NCBI Taxonomy" id="946122"/>
    <lineage>
        <taxon>Eukaryota</taxon>
        <taxon>Fungi</taxon>
        <taxon>Dikarya</taxon>
        <taxon>Basidiomycota</taxon>
        <taxon>Agaricomycotina</taxon>
        <taxon>Agaricomycetes</taxon>
        <taxon>Agaricomycetidae</taxon>
        <taxon>Agaricales</taxon>
        <taxon>Pluteineae</taxon>
        <taxon>Amanitaceae</taxon>
        <taxon>Amanita</taxon>
    </lineage>
</organism>